<dbReference type="SUPFAM" id="SSF52540">
    <property type="entry name" value="P-loop containing nucleoside triphosphate hydrolases"/>
    <property type="match status" value="2"/>
</dbReference>
<feature type="compositionally biased region" description="Polar residues" evidence="16">
    <location>
        <begin position="1307"/>
        <end position="1321"/>
    </location>
</feature>
<keyword evidence="4" id="KW-0963">Cytoplasm</keyword>
<dbReference type="GO" id="GO:0005737">
    <property type="term" value="C:cytoplasm"/>
    <property type="evidence" value="ECO:0007669"/>
    <property type="project" value="UniProtKB-SubCell"/>
</dbReference>
<dbReference type="InterPro" id="IPR046987">
    <property type="entry name" value="Myo9"/>
</dbReference>
<evidence type="ECO:0000256" key="2">
    <source>
        <dbReference type="ARBA" id="ARBA00008314"/>
    </source>
</evidence>
<dbReference type="InterPro" id="IPR000198">
    <property type="entry name" value="RhoGAP_dom"/>
</dbReference>
<dbReference type="PRINTS" id="PR00193">
    <property type="entry name" value="MYOSINHEAVY"/>
</dbReference>
<feature type="compositionally biased region" description="Basic residues" evidence="16">
    <location>
        <begin position="2022"/>
        <end position="2031"/>
    </location>
</feature>
<dbReference type="GO" id="GO:0035556">
    <property type="term" value="P:intracellular signal transduction"/>
    <property type="evidence" value="ECO:0007669"/>
    <property type="project" value="InterPro"/>
</dbReference>
<dbReference type="CDD" id="cd01385">
    <property type="entry name" value="MYSc_Myo9"/>
    <property type="match status" value="1"/>
</dbReference>
<feature type="domain" description="Ras-associating" evidence="18">
    <location>
        <begin position="4"/>
        <end position="109"/>
    </location>
</feature>
<dbReference type="Gene3D" id="1.10.555.10">
    <property type="entry name" value="Rho GTPase activation protein"/>
    <property type="match status" value="1"/>
</dbReference>
<feature type="region of interest" description="Disordered" evidence="16">
    <location>
        <begin position="738"/>
        <end position="758"/>
    </location>
</feature>
<dbReference type="SUPFAM" id="SSF54236">
    <property type="entry name" value="Ubiquitin-like"/>
    <property type="match status" value="1"/>
</dbReference>
<dbReference type="InterPro" id="IPR001609">
    <property type="entry name" value="Myosin_head_motor_dom-like"/>
</dbReference>
<feature type="compositionally biased region" description="Polar residues" evidence="16">
    <location>
        <begin position="1104"/>
        <end position="1124"/>
    </location>
</feature>
<dbReference type="CDD" id="cd20805">
    <property type="entry name" value="C1_DGK_rpt2"/>
    <property type="match status" value="1"/>
</dbReference>
<dbReference type="Pfam" id="PF00612">
    <property type="entry name" value="IQ"/>
    <property type="match status" value="1"/>
</dbReference>
<keyword evidence="13 15" id="KW-0505">Motor protein</keyword>
<evidence type="ECO:0000256" key="7">
    <source>
        <dbReference type="ARBA" id="ARBA00022741"/>
    </source>
</evidence>
<evidence type="ECO:0000259" key="17">
    <source>
        <dbReference type="PROSITE" id="PS50081"/>
    </source>
</evidence>
<evidence type="ECO:0000256" key="16">
    <source>
        <dbReference type="SAM" id="MobiDB-lite"/>
    </source>
</evidence>
<keyword evidence="12 15" id="KW-0518">Myosin</keyword>
<sequence>MDYSRYIVQVFVGALSPHYEALSIEVSKQTTSQEITICIVERLGLPNPQHYELAEVIGNAHGQECKERRLGPLENPVALQVLWPQPSVTENVDENEQHEYRFCLREKISSDSLWAEPSQLDSQLIRDYFYKFLYQPKDKEYPDLCQLPNLTEQTLLENLRARFQRGYIYTYVGSILISVNPFKYYPIYNPKYVKLYQNHRLGELPPHIFAIADAAYHLMLKQKRNQCIVISGESGSGKTESTLFLLHHLTMLSQKGSHGSGVEQTILSSGPVLEAFGNAKTAHNNNSSRFGKFIQVTYKENGLVQGACVQKYLLEKSRICSQAHNERSYHVFYYLLAGASSQVRQALHLLKPADYRYLNQSKCYTIEGCDEQFEFVRLKQSMEMVGFTADKQHRLFAILSAVLLLGNIEFQPKKSTYHHDESVLVRNPEQVSVISTLLGVSEDTLTNALTSKKARVQGEILVMHYRLPEAVAARDALAKCLYGALFDWIVLQVNYSLITLKESSSDMGGNSIGVLDIFGFEDFGHSNRFEQFCINYANEHLQHYFNQHVFEYEQEEYQREGITWTNIEFQDNVDCLALIEGKPAGLLCVLDDQCSFPAATNETFLQKINTVHKDNKYYEIPHKKESAFIIKHYAGKVKYQVHDFREKNLDLMRPELICVLKNSRYSIVREVAGADPVAVFRWSILRAFFRAVSAFHGAALKYTKRKGLEDQRKTPKQKINIDNSRILAAIENTQIRLRKTRHSRSRSRSHGPRHQKNLKTVKALAQKTQCLTSQGRLPGCRKPPHTVTGQFQLSLQTLMEALNTANPFFIRCIKSNANKEANVFGDEMVMRQLRYTGMLETVRIRQAGFNVRLSYDEFIHHYRILLPKGLLSSQADVRSFLKGMQLVESEYQMGNTKIFMRESQKQKLDSQLHQTILSRIIVIQRWYRTIHQRRHFLAFKKAVVRIQCQVRCWIAQQMLAKMRIRHNAATFIQKVWRGHRVRKWYQNLRRALITFQACVRGQQSRERFQVMLEEWRRQKSRDATKRLKEEEEMSVTSLTTLGSTASINVELNEPAQPPPRRKSNIQNAQTHKLHRRQSEQILRERRISEEPQLLMENFGRRMSETNIQVRRSSHGSTVSQMYNRQSEEGQGVPSPPASPSTTELDKPLHKPRSFRHRHYSKVPLASQAASTPSASAESLSSNHLERKSSTGDDEDTAKQQHLHPPLADSHSMLKLTRQFKKPFKKMIGKREGSLSESEDAMSYESQPQTPTTPGDYHPNFSSELVPEINPVALTERYVGSCSSQEVASAWELSGTDGPSRAKEPLKPSSSLPDVQGYTSVEPSGVPGAASTSLSVIGSEAEALKHVLACSPHPLKQSTLLKKEVCYACEKPFTGFFINYGYKCLSCKKIFHSRCIKASISVVCHDNSNLGKENASPLNKKPRRIDQEDNWNLTRTSEFIDKSDEVIKDAYELRRLEEYIRRKLYDLEEKESEKADVRTQSLDRSFSRDSSSREFEASIRLRDRKDSQVDQMFCQSLREFKNNLVSTYSVAFQRESADLTLKYKDLIKNFEQVMNTVCKEKMGNDTFPVTMGVNAFRGFLDEFIREKKKPVEDKSRRKRHRRKKRKVEELVYGGHIFSSIMVNIPTQCEVCNSFLWLSMKAYTCQRCKVTCHQKCYKRADSKCSHDGPKPIVVDTGTPPIRNRVLGVPLENLVRPGDKIPPVIDRLITCIEMYGLYTEGLYRKSGAQTKVRAVKAHMERDPDNIDFTDTPIHVLATILKSFFRELPEPLLTFECYEPLLHATELQHPEDQLQTIFNIIKGIPKLNYDLLERLIFHMVRVAHHEEHNRMSANALAIVFAPCILRSQRSQTVQDSLNDIAKQTAVVESIVTKQLRQVRMTLHDIDSVDSATASAGMRLDSLRSLKPQIHRSGTSQNEGTVSTLPRTSTSSVRSTLSDPCEHDLEEKLENLRDTRMRLELQLPTLVRVSSEEDLLSTDMSRAGSLEDIPGTPATPAASSSFVGGFRESGCGEESDSLSLSGDNTSKQKRTRTWKRDKRDEDGSVTSRLHQDYSDDAVMV</sequence>
<dbReference type="Pfam" id="PF00620">
    <property type="entry name" value="RhoGAP"/>
    <property type="match status" value="1"/>
</dbReference>
<evidence type="ECO:0000256" key="14">
    <source>
        <dbReference type="ARBA" id="ARBA00023203"/>
    </source>
</evidence>
<dbReference type="PANTHER" id="PTHR46184">
    <property type="entry name" value="UNCONVENTIONAL MYOSIN-IXB-LIKE PROTEIN"/>
    <property type="match status" value="1"/>
</dbReference>
<dbReference type="GO" id="GO:0000146">
    <property type="term" value="F:microfilament motor activity"/>
    <property type="evidence" value="ECO:0007669"/>
    <property type="project" value="InterPro"/>
</dbReference>
<keyword evidence="6" id="KW-0677">Repeat</keyword>
<name>A0AAW0XXA8_CHEQU</name>
<evidence type="ECO:0000256" key="3">
    <source>
        <dbReference type="ARBA" id="ARBA00022468"/>
    </source>
</evidence>
<dbReference type="InterPro" id="IPR029071">
    <property type="entry name" value="Ubiquitin-like_domsf"/>
</dbReference>
<feature type="region of interest" description="Disordered" evidence="16">
    <location>
        <begin position="1164"/>
        <end position="1213"/>
    </location>
</feature>
<keyword evidence="22" id="KW-1185">Reference proteome</keyword>
<feature type="compositionally biased region" description="Low complexity" evidence="16">
    <location>
        <begin position="1916"/>
        <end position="1933"/>
    </location>
</feature>
<keyword evidence="8" id="KW-0863">Zinc-finger</keyword>
<evidence type="ECO:0000256" key="15">
    <source>
        <dbReference type="PROSITE-ProRule" id="PRU00782"/>
    </source>
</evidence>
<gene>
    <name evidence="21" type="ORF">OTU49_016152</name>
</gene>
<dbReference type="InterPro" id="IPR036961">
    <property type="entry name" value="Kinesin_motor_dom_sf"/>
</dbReference>
<dbReference type="GO" id="GO:0008270">
    <property type="term" value="F:zinc ion binding"/>
    <property type="evidence" value="ECO:0007669"/>
    <property type="project" value="UniProtKB-KW"/>
</dbReference>
<dbReference type="GO" id="GO:0048731">
    <property type="term" value="P:system development"/>
    <property type="evidence" value="ECO:0007669"/>
    <property type="project" value="UniProtKB-ARBA"/>
</dbReference>
<dbReference type="CDD" id="cd23767">
    <property type="entry name" value="IQCD"/>
    <property type="match status" value="1"/>
</dbReference>
<evidence type="ECO:0000256" key="12">
    <source>
        <dbReference type="ARBA" id="ARBA00023123"/>
    </source>
</evidence>
<feature type="region of interest" description="Disordered" evidence="16">
    <location>
        <begin position="1904"/>
        <end position="1937"/>
    </location>
</feature>
<dbReference type="PANTHER" id="PTHR46184:SF5">
    <property type="entry name" value="UNCONVENTIONAL MYOSIN-IXA-LIKE"/>
    <property type="match status" value="1"/>
</dbReference>
<evidence type="ECO:0000259" key="18">
    <source>
        <dbReference type="PROSITE" id="PS50200"/>
    </source>
</evidence>
<evidence type="ECO:0000256" key="8">
    <source>
        <dbReference type="ARBA" id="ARBA00022771"/>
    </source>
</evidence>
<keyword evidence="7 15" id="KW-0547">Nucleotide-binding</keyword>
<dbReference type="Gene3D" id="1.20.120.720">
    <property type="entry name" value="Myosin VI head, motor domain, U50 subdomain"/>
    <property type="match status" value="1"/>
</dbReference>
<evidence type="ECO:0000256" key="10">
    <source>
        <dbReference type="ARBA" id="ARBA00022840"/>
    </source>
</evidence>
<evidence type="ECO:0000256" key="5">
    <source>
        <dbReference type="ARBA" id="ARBA00022723"/>
    </source>
</evidence>
<feature type="compositionally biased region" description="Low complexity" evidence="16">
    <location>
        <begin position="1165"/>
        <end position="1181"/>
    </location>
</feature>
<dbReference type="PROSITE" id="PS50200">
    <property type="entry name" value="RA"/>
    <property type="match status" value="1"/>
</dbReference>
<evidence type="ECO:0000256" key="11">
    <source>
        <dbReference type="ARBA" id="ARBA00023054"/>
    </source>
</evidence>
<dbReference type="Gene3D" id="1.20.5.190">
    <property type="match status" value="2"/>
</dbReference>
<evidence type="ECO:0000259" key="19">
    <source>
        <dbReference type="PROSITE" id="PS50238"/>
    </source>
</evidence>
<feature type="region of interest" description="Disordered" evidence="16">
    <location>
        <begin position="1289"/>
        <end position="1330"/>
    </location>
</feature>
<feature type="region of interest" description="Disordered" evidence="16">
    <location>
        <begin position="1226"/>
        <end position="1261"/>
    </location>
</feature>
<dbReference type="SMART" id="SM00015">
    <property type="entry name" value="IQ"/>
    <property type="match status" value="4"/>
</dbReference>
<dbReference type="CDD" id="cd20818">
    <property type="entry name" value="C1_Myosin-IX"/>
    <property type="match status" value="1"/>
</dbReference>
<dbReference type="InterPro" id="IPR000159">
    <property type="entry name" value="RA_dom"/>
</dbReference>
<feature type="domain" description="Phorbol-ester/DAG-type" evidence="17">
    <location>
        <begin position="1351"/>
        <end position="1403"/>
    </location>
</feature>
<feature type="domain" description="Myosin motor" evidence="20">
    <location>
        <begin position="139"/>
        <end position="913"/>
    </location>
</feature>
<dbReference type="FunFam" id="1.10.10.820:FF:000001">
    <property type="entry name" value="Myosin heavy chain"/>
    <property type="match status" value="1"/>
</dbReference>
<dbReference type="SMART" id="SM00324">
    <property type="entry name" value="RhoGAP"/>
    <property type="match status" value="1"/>
</dbReference>
<evidence type="ECO:0000256" key="13">
    <source>
        <dbReference type="ARBA" id="ARBA00023175"/>
    </source>
</evidence>
<feature type="binding site" evidence="15">
    <location>
        <begin position="232"/>
        <end position="239"/>
    </location>
    <ligand>
        <name>ATP</name>
        <dbReference type="ChEBI" id="CHEBI:30616"/>
    </ligand>
</feature>
<evidence type="ECO:0000256" key="1">
    <source>
        <dbReference type="ARBA" id="ARBA00004496"/>
    </source>
</evidence>
<feature type="domain" description="Rho-GAP" evidence="19">
    <location>
        <begin position="1686"/>
        <end position="1874"/>
    </location>
</feature>
<dbReference type="GO" id="GO:0016459">
    <property type="term" value="C:myosin complex"/>
    <property type="evidence" value="ECO:0007669"/>
    <property type="project" value="UniProtKB-KW"/>
</dbReference>
<dbReference type="PROSITE" id="PS51456">
    <property type="entry name" value="MYOSIN_MOTOR"/>
    <property type="match status" value="1"/>
</dbReference>
<keyword evidence="11" id="KW-0175">Coiled coil</keyword>
<feature type="compositionally biased region" description="Basic and acidic residues" evidence="16">
    <location>
        <begin position="1076"/>
        <end position="1089"/>
    </location>
</feature>
<dbReference type="PROSITE" id="PS00479">
    <property type="entry name" value="ZF_DAG_PE_1"/>
    <property type="match status" value="2"/>
</dbReference>
<protein>
    <submittedName>
        <fullName evidence="21">Uncharacterized protein</fullName>
    </submittedName>
</protein>
<dbReference type="GO" id="GO:0009888">
    <property type="term" value="P:tissue development"/>
    <property type="evidence" value="ECO:0007669"/>
    <property type="project" value="UniProtKB-ARBA"/>
</dbReference>
<evidence type="ECO:0000256" key="4">
    <source>
        <dbReference type="ARBA" id="ARBA00022490"/>
    </source>
</evidence>
<dbReference type="SMART" id="SM00242">
    <property type="entry name" value="MYSc"/>
    <property type="match status" value="1"/>
</dbReference>
<dbReference type="GO" id="GO:0051015">
    <property type="term" value="F:actin filament binding"/>
    <property type="evidence" value="ECO:0007669"/>
    <property type="project" value="TreeGrafter"/>
</dbReference>
<dbReference type="InterPro" id="IPR046349">
    <property type="entry name" value="C1-like_sf"/>
</dbReference>
<comment type="similarity">
    <text evidence="2 15">Belongs to the TRAFAC class myosin-kinesin ATPase superfamily. Myosin family.</text>
</comment>
<dbReference type="Gene3D" id="3.30.60.20">
    <property type="match status" value="2"/>
</dbReference>
<dbReference type="GO" id="GO:0005884">
    <property type="term" value="C:actin filament"/>
    <property type="evidence" value="ECO:0007669"/>
    <property type="project" value="TreeGrafter"/>
</dbReference>
<dbReference type="PROSITE" id="PS50081">
    <property type="entry name" value="ZF_DAG_PE_2"/>
    <property type="match status" value="2"/>
</dbReference>
<dbReference type="Pfam" id="PF00130">
    <property type="entry name" value="C1_1"/>
    <property type="match status" value="1"/>
</dbReference>
<evidence type="ECO:0000259" key="20">
    <source>
        <dbReference type="PROSITE" id="PS51456"/>
    </source>
</evidence>
<feature type="region of interest" description="Disordered" evidence="16">
    <location>
        <begin position="1045"/>
        <end position="1150"/>
    </location>
</feature>
<dbReference type="SMART" id="SM00314">
    <property type="entry name" value="RA"/>
    <property type="match status" value="1"/>
</dbReference>
<feature type="region of interest" description="Actin-binding" evidence="15">
    <location>
        <begin position="795"/>
        <end position="817"/>
    </location>
</feature>
<dbReference type="SUPFAM" id="SSF57889">
    <property type="entry name" value="Cysteine-rich domain"/>
    <property type="match status" value="2"/>
</dbReference>
<dbReference type="PROSITE" id="PS50238">
    <property type="entry name" value="RHOGAP"/>
    <property type="match status" value="1"/>
</dbReference>
<keyword evidence="10 15" id="KW-0067">ATP-binding</keyword>
<dbReference type="FunFam" id="1.20.58.530:FF:000005">
    <property type="entry name" value="unconventional myosin-IXa isoform X1"/>
    <property type="match status" value="1"/>
</dbReference>
<comment type="subcellular location">
    <subcellularLocation>
        <location evidence="1">Cytoplasm</location>
    </subcellularLocation>
</comment>
<keyword evidence="9" id="KW-0862">Zinc</keyword>
<dbReference type="Gene3D" id="1.10.10.820">
    <property type="match status" value="1"/>
</dbReference>
<keyword evidence="3" id="KW-0343">GTPase activation</keyword>
<dbReference type="InterPro" id="IPR027417">
    <property type="entry name" value="P-loop_NTPase"/>
</dbReference>
<dbReference type="PROSITE" id="PS50096">
    <property type="entry name" value="IQ"/>
    <property type="match status" value="2"/>
</dbReference>
<dbReference type="Gene3D" id="6.20.240.20">
    <property type="match status" value="1"/>
</dbReference>
<dbReference type="GO" id="GO:0048513">
    <property type="term" value="P:animal organ development"/>
    <property type="evidence" value="ECO:0007669"/>
    <property type="project" value="UniProtKB-ARBA"/>
</dbReference>
<dbReference type="CDD" id="cd01779">
    <property type="entry name" value="RA_Myosin-IX"/>
    <property type="match status" value="1"/>
</dbReference>
<dbReference type="Gene3D" id="3.10.20.90">
    <property type="entry name" value="Phosphatidylinositol 3-kinase Catalytic Subunit, Chain A, domain 1"/>
    <property type="match status" value="1"/>
</dbReference>
<comment type="caution">
    <text evidence="21">The sequence shown here is derived from an EMBL/GenBank/DDBJ whole genome shotgun (WGS) entry which is preliminary data.</text>
</comment>
<dbReference type="FunFam" id="3.40.850.10:FF:000008">
    <property type="entry name" value="Putative unconventional myosin-IXa"/>
    <property type="match status" value="1"/>
</dbReference>
<organism evidence="21 22">
    <name type="scientific">Cherax quadricarinatus</name>
    <name type="common">Australian red claw crayfish</name>
    <dbReference type="NCBI Taxonomy" id="27406"/>
    <lineage>
        <taxon>Eukaryota</taxon>
        <taxon>Metazoa</taxon>
        <taxon>Ecdysozoa</taxon>
        <taxon>Arthropoda</taxon>
        <taxon>Crustacea</taxon>
        <taxon>Multicrustacea</taxon>
        <taxon>Malacostraca</taxon>
        <taxon>Eumalacostraca</taxon>
        <taxon>Eucarida</taxon>
        <taxon>Decapoda</taxon>
        <taxon>Pleocyemata</taxon>
        <taxon>Astacidea</taxon>
        <taxon>Parastacoidea</taxon>
        <taxon>Parastacidae</taxon>
        <taxon>Cherax</taxon>
    </lineage>
</organism>
<feature type="domain" description="Phorbol-ester/DAG-type" evidence="17">
    <location>
        <begin position="1613"/>
        <end position="1662"/>
    </location>
</feature>
<dbReference type="Gene3D" id="3.40.850.10">
    <property type="entry name" value="Kinesin motor domain"/>
    <property type="match status" value="2"/>
</dbReference>
<evidence type="ECO:0000313" key="22">
    <source>
        <dbReference type="Proteomes" id="UP001445076"/>
    </source>
</evidence>
<evidence type="ECO:0000256" key="9">
    <source>
        <dbReference type="ARBA" id="ARBA00022833"/>
    </source>
</evidence>
<dbReference type="EMBL" id="JARKIK010000012">
    <property type="protein sequence ID" value="KAK8748447.1"/>
    <property type="molecule type" value="Genomic_DNA"/>
</dbReference>
<dbReference type="Pfam" id="PF00788">
    <property type="entry name" value="RA"/>
    <property type="match status" value="1"/>
</dbReference>
<dbReference type="Pfam" id="PF00063">
    <property type="entry name" value="Myosin_head"/>
    <property type="match status" value="2"/>
</dbReference>
<dbReference type="SUPFAM" id="SSF48350">
    <property type="entry name" value="GTPase activation domain, GAP"/>
    <property type="match status" value="1"/>
</dbReference>
<accession>A0AAW0XXA8</accession>
<feature type="region of interest" description="Disordered" evidence="16">
    <location>
        <begin position="1978"/>
        <end position="2055"/>
    </location>
</feature>
<feature type="compositionally biased region" description="Polar residues" evidence="16">
    <location>
        <begin position="1243"/>
        <end position="1252"/>
    </location>
</feature>
<keyword evidence="14 15" id="KW-0009">Actin-binding</keyword>
<dbReference type="InterPro" id="IPR000048">
    <property type="entry name" value="IQ_motif_EF-hand-BS"/>
</dbReference>
<dbReference type="SMART" id="SM00109">
    <property type="entry name" value="C1"/>
    <property type="match status" value="2"/>
</dbReference>
<reference evidence="21 22" key="1">
    <citation type="journal article" date="2024" name="BMC Genomics">
        <title>Genome assembly of redclaw crayfish (Cherax quadricarinatus) provides insights into its immune adaptation and hypoxia tolerance.</title>
        <authorList>
            <person name="Liu Z."/>
            <person name="Zheng J."/>
            <person name="Li H."/>
            <person name="Fang K."/>
            <person name="Wang S."/>
            <person name="He J."/>
            <person name="Zhou D."/>
            <person name="Weng S."/>
            <person name="Chi M."/>
            <person name="Gu Z."/>
            <person name="He J."/>
            <person name="Li F."/>
            <person name="Wang M."/>
        </authorList>
    </citation>
    <scope>NUCLEOTIDE SEQUENCE [LARGE SCALE GENOMIC DNA]</scope>
    <source>
        <strain evidence="21">ZL_2023a</strain>
    </source>
</reference>
<dbReference type="Proteomes" id="UP001445076">
    <property type="component" value="Unassembled WGS sequence"/>
</dbReference>
<dbReference type="GO" id="GO:0005096">
    <property type="term" value="F:GTPase activator activity"/>
    <property type="evidence" value="ECO:0007669"/>
    <property type="project" value="UniProtKB-KW"/>
</dbReference>
<keyword evidence="5" id="KW-0479">Metal-binding</keyword>
<proteinExistence type="inferred from homology"/>
<dbReference type="GO" id="GO:0005524">
    <property type="term" value="F:ATP binding"/>
    <property type="evidence" value="ECO:0007669"/>
    <property type="project" value="UniProtKB-UniRule"/>
</dbReference>
<dbReference type="InterPro" id="IPR002219">
    <property type="entry name" value="PKC_DAG/PE"/>
</dbReference>
<dbReference type="InterPro" id="IPR008936">
    <property type="entry name" value="Rho_GTPase_activation_prot"/>
</dbReference>
<evidence type="ECO:0000313" key="21">
    <source>
        <dbReference type="EMBL" id="KAK8748447.1"/>
    </source>
</evidence>
<dbReference type="Gene3D" id="1.20.58.530">
    <property type="match status" value="2"/>
</dbReference>
<evidence type="ECO:0000256" key="6">
    <source>
        <dbReference type="ARBA" id="ARBA00022737"/>
    </source>
</evidence>
<dbReference type="InterPro" id="IPR036023">
    <property type="entry name" value="MYSc_Myo9"/>
</dbReference>